<accession>A0A5E6ZLL9</accession>
<name>A0A5E6ZLL9_PSEFL</name>
<protein>
    <submittedName>
        <fullName evidence="1">Uncharacterized protein</fullName>
    </submittedName>
</protein>
<dbReference type="AlphaFoldDB" id="A0A5E6ZLL9"/>
<dbReference type="EMBL" id="CABVHP010000001">
    <property type="protein sequence ID" value="VVN67298.1"/>
    <property type="molecule type" value="Genomic_DNA"/>
</dbReference>
<gene>
    <name evidence="1" type="ORF">PS704_00176</name>
</gene>
<organism evidence="1 2">
    <name type="scientific">Pseudomonas fluorescens</name>
    <dbReference type="NCBI Taxonomy" id="294"/>
    <lineage>
        <taxon>Bacteria</taxon>
        <taxon>Pseudomonadati</taxon>
        <taxon>Pseudomonadota</taxon>
        <taxon>Gammaproteobacteria</taxon>
        <taxon>Pseudomonadales</taxon>
        <taxon>Pseudomonadaceae</taxon>
        <taxon>Pseudomonas</taxon>
    </lineage>
</organism>
<dbReference type="Proteomes" id="UP000326557">
    <property type="component" value="Unassembled WGS sequence"/>
</dbReference>
<evidence type="ECO:0000313" key="2">
    <source>
        <dbReference type="Proteomes" id="UP000326557"/>
    </source>
</evidence>
<sequence length="86" mass="10197">MLYISNSIDYGDSSESEIDNPRLPPFIPLRGMKEKFWIFEQPLFNITRQIRPGYKANRRKSSIKEKSDLLMIDRGTYPKFQARNLK</sequence>
<reference evidence="1 2" key="1">
    <citation type="submission" date="2019-09" db="EMBL/GenBank/DDBJ databases">
        <authorList>
            <person name="Chandra G."/>
            <person name="Truman W A."/>
        </authorList>
    </citation>
    <scope>NUCLEOTIDE SEQUENCE [LARGE SCALE GENOMIC DNA]</scope>
    <source>
        <strain evidence="1">PS704</strain>
    </source>
</reference>
<proteinExistence type="predicted"/>
<evidence type="ECO:0000313" key="1">
    <source>
        <dbReference type="EMBL" id="VVN67298.1"/>
    </source>
</evidence>